<dbReference type="RefSeq" id="WP_379867650.1">
    <property type="nucleotide sequence ID" value="NZ_JBHTBW010000085.1"/>
</dbReference>
<evidence type="ECO:0000313" key="2">
    <source>
        <dbReference type="Proteomes" id="UP001596500"/>
    </source>
</evidence>
<name>A0ABW2RQN0_9BACL</name>
<gene>
    <name evidence="1" type="ORF">ACFQNG_19890</name>
</gene>
<sequence length="360" mass="39027">MKRRVRQSISILLLSVIMAVLVLPFYMTNAETAPYVPPDPYKAPDIYKAPDSYKAPDIYKAPDPYKAPDIYKAPDPHKAPDPYQAPDKYHSSGWEAYLNRLLDPYDNKYRDPNYISKIRNEFIKMRMKYQISFKQAGHRLIPRFDANGKLIGYYFDGKLDTKLQQWMSGLRPDKVNGQKVFNRFLPVQNQFNNLKAAWKHNITGGGTWGFAALGGVITASLEGHEKWQDWAASATVETVVGAASSAAGSAIGSALAGALASTALGASMGSAVPIVGTVIGAVAGIGIYALTNTSVGRTVKNWVKSGVKHALNAIVPNGVSDSLQNAYSATKSTIGGWVDAGKSTVSSVKDKVTSFVGKLF</sequence>
<accession>A0ABW2RQN0</accession>
<keyword evidence="2" id="KW-1185">Reference proteome</keyword>
<comment type="caution">
    <text evidence="1">The sequence shown here is derived from an EMBL/GenBank/DDBJ whole genome shotgun (WGS) entry which is preliminary data.</text>
</comment>
<organism evidence="1 2">
    <name type="scientific">Laceyella putida</name>
    <dbReference type="NCBI Taxonomy" id="110101"/>
    <lineage>
        <taxon>Bacteria</taxon>
        <taxon>Bacillati</taxon>
        <taxon>Bacillota</taxon>
        <taxon>Bacilli</taxon>
        <taxon>Bacillales</taxon>
        <taxon>Thermoactinomycetaceae</taxon>
        <taxon>Laceyella</taxon>
    </lineage>
</organism>
<evidence type="ECO:0000313" key="1">
    <source>
        <dbReference type="EMBL" id="MFC7443322.1"/>
    </source>
</evidence>
<protein>
    <submittedName>
        <fullName evidence="1">Uncharacterized protein</fullName>
    </submittedName>
</protein>
<dbReference type="Proteomes" id="UP001596500">
    <property type="component" value="Unassembled WGS sequence"/>
</dbReference>
<dbReference type="EMBL" id="JBHTBW010000085">
    <property type="protein sequence ID" value="MFC7443322.1"/>
    <property type="molecule type" value="Genomic_DNA"/>
</dbReference>
<proteinExistence type="predicted"/>
<reference evidence="2" key="1">
    <citation type="journal article" date="2019" name="Int. J. Syst. Evol. Microbiol.">
        <title>The Global Catalogue of Microorganisms (GCM) 10K type strain sequencing project: providing services to taxonomists for standard genome sequencing and annotation.</title>
        <authorList>
            <consortium name="The Broad Institute Genomics Platform"/>
            <consortium name="The Broad Institute Genome Sequencing Center for Infectious Disease"/>
            <person name="Wu L."/>
            <person name="Ma J."/>
        </authorList>
    </citation>
    <scope>NUCLEOTIDE SEQUENCE [LARGE SCALE GENOMIC DNA]</scope>
    <source>
        <strain evidence="2">CGMCC 1.12942</strain>
    </source>
</reference>